<comment type="caution">
    <text evidence="1">The sequence shown here is derived from an EMBL/GenBank/DDBJ whole genome shotgun (WGS) entry which is preliminary data.</text>
</comment>
<name>A0A656IKK9_SALE2</name>
<dbReference type="EMBL" id="ATFT01000032">
    <property type="protein sequence ID" value="EPI71308.1"/>
    <property type="molecule type" value="Genomic_DNA"/>
</dbReference>
<proteinExistence type="predicted"/>
<protein>
    <submittedName>
        <fullName evidence="1">Uncharacterized protein</fullName>
    </submittedName>
</protein>
<reference evidence="1 2" key="1">
    <citation type="submission" date="2013-04" db="EMBL/GenBank/DDBJ databases">
        <authorList>
            <person name="McClelland M."/>
            <person name="Porwollik S."/>
            <person name="Desai P."/>
            <person name="Cheng P."/>
            <person name="Wollam A."/>
            <person name="Pepin K."/>
            <person name="Palsikar V.B."/>
            <person name="Fulton L."/>
            <person name="Fulton R."/>
            <person name="Delehaunty K."/>
            <person name="Fronick C."/>
            <person name="Godfrey J."/>
            <person name="Waligorski J."/>
            <person name="Appelbaum E."/>
            <person name="Tomlinson C."/>
            <person name="Warren W."/>
            <person name="Sodergren E."/>
            <person name="Weinstock G."/>
            <person name="Wilson R.K."/>
        </authorList>
    </citation>
    <scope>NUCLEOTIDE SEQUENCE [LARGE SCALE GENOMIC DNA]</scope>
    <source>
        <strain evidence="1 2">2009K0958</strain>
    </source>
</reference>
<dbReference type="Proteomes" id="UP000014535">
    <property type="component" value="Unassembled WGS sequence"/>
</dbReference>
<accession>A0A656IKK9</accession>
<sequence>FAPAVNSQQAKVCRVWYGLRRRIPARFTAAFHLAPKLLTE</sequence>
<dbReference type="AlphaFoldDB" id="A0A656IKK9"/>
<feature type="non-terminal residue" evidence="1">
    <location>
        <position position="1"/>
    </location>
</feature>
<evidence type="ECO:0000313" key="2">
    <source>
        <dbReference type="Proteomes" id="UP000014535"/>
    </source>
</evidence>
<evidence type="ECO:0000313" key="1">
    <source>
        <dbReference type="EMBL" id="EPI71308.1"/>
    </source>
</evidence>
<gene>
    <name evidence="1" type="ORF">A673_01834</name>
</gene>
<organism evidence="1 2">
    <name type="scientific">Salmonella enteritidis (strain 2009K0958)</name>
    <dbReference type="NCBI Taxonomy" id="1192586"/>
    <lineage>
        <taxon>Bacteria</taxon>
        <taxon>Pseudomonadati</taxon>
        <taxon>Pseudomonadota</taxon>
        <taxon>Gammaproteobacteria</taxon>
        <taxon>Enterobacterales</taxon>
        <taxon>Enterobacteriaceae</taxon>
        <taxon>Salmonella</taxon>
    </lineage>
</organism>